<proteinExistence type="predicted"/>
<dbReference type="AlphaFoldDB" id="A0A2J6RHZ9"/>
<dbReference type="PROSITE" id="PS50217">
    <property type="entry name" value="BZIP"/>
    <property type="match status" value="1"/>
</dbReference>
<organism evidence="4 5">
    <name type="scientific">Hyaloscypha variabilis (strain UAMH 11265 / GT02V1 / F)</name>
    <name type="common">Meliniomyces variabilis</name>
    <dbReference type="NCBI Taxonomy" id="1149755"/>
    <lineage>
        <taxon>Eukaryota</taxon>
        <taxon>Fungi</taxon>
        <taxon>Dikarya</taxon>
        <taxon>Ascomycota</taxon>
        <taxon>Pezizomycotina</taxon>
        <taxon>Leotiomycetes</taxon>
        <taxon>Helotiales</taxon>
        <taxon>Hyaloscyphaceae</taxon>
        <taxon>Hyaloscypha</taxon>
        <taxon>Hyaloscypha variabilis</taxon>
    </lineage>
</organism>
<feature type="coiled-coil region" evidence="1">
    <location>
        <begin position="125"/>
        <end position="166"/>
    </location>
</feature>
<evidence type="ECO:0000313" key="4">
    <source>
        <dbReference type="EMBL" id="PMD38126.1"/>
    </source>
</evidence>
<dbReference type="GO" id="GO:0003700">
    <property type="term" value="F:DNA-binding transcription factor activity"/>
    <property type="evidence" value="ECO:0007669"/>
    <property type="project" value="InterPro"/>
</dbReference>
<dbReference type="OrthoDB" id="2257100at2759"/>
<protein>
    <recommendedName>
        <fullName evidence="3">BZIP domain-containing protein</fullName>
    </recommendedName>
</protein>
<sequence>MALSPARAHKNFFDSCPIEEHAPMSSDPSALLEPGYSHNGLNYETYSQRTPNPSLENQALAHSAQTPFTYTQQVVHQSPTTTNNRPRPLPTSSSRISSNVSQTLDSNSSRIQKRKVNPLAARLYRQKQVDHLHDLERKLKKVRAERDALKVKAARLEGEVEALRGLVRD</sequence>
<evidence type="ECO:0000259" key="3">
    <source>
        <dbReference type="PROSITE" id="PS50217"/>
    </source>
</evidence>
<keyword evidence="5" id="KW-1185">Reference proteome</keyword>
<feature type="region of interest" description="Disordered" evidence="2">
    <location>
        <begin position="64"/>
        <end position="111"/>
    </location>
</feature>
<dbReference type="Gene3D" id="1.20.5.170">
    <property type="match status" value="1"/>
</dbReference>
<dbReference type="STRING" id="1149755.A0A2J6RHZ9"/>
<feature type="compositionally biased region" description="Polar residues" evidence="2">
    <location>
        <begin position="64"/>
        <end position="78"/>
    </location>
</feature>
<feature type="compositionally biased region" description="Polar residues" evidence="2">
    <location>
        <begin position="92"/>
        <end position="110"/>
    </location>
</feature>
<accession>A0A2J6RHZ9</accession>
<evidence type="ECO:0000256" key="2">
    <source>
        <dbReference type="SAM" id="MobiDB-lite"/>
    </source>
</evidence>
<dbReference type="Proteomes" id="UP000235786">
    <property type="component" value="Unassembled WGS sequence"/>
</dbReference>
<dbReference type="EMBL" id="KZ613948">
    <property type="protein sequence ID" value="PMD38126.1"/>
    <property type="molecule type" value="Genomic_DNA"/>
</dbReference>
<gene>
    <name evidence="4" type="ORF">L207DRAFT_585041</name>
</gene>
<keyword evidence="1" id="KW-0175">Coiled coil</keyword>
<evidence type="ECO:0000256" key="1">
    <source>
        <dbReference type="SAM" id="Coils"/>
    </source>
</evidence>
<feature type="domain" description="BZIP" evidence="3">
    <location>
        <begin position="107"/>
        <end position="169"/>
    </location>
</feature>
<name>A0A2J6RHZ9_HYAVF</name>
<dbReference type="SUPFAM" id="SSF57959">
    <property type="entry name" value="Leucine zipper domain"/>
    <property type="match status" value="1"/>
</dbReference>
<evidence type="ECO:0000313" key="5">
    <source>
        <dbReference type="Proteomes" id="UP000235786"/>
    </source>
</evidence>
<dbReference type="InterPro" id="IPR046347">
    <property type="entry name" value="bZIP_sf"/>
</dbReference>
<reference evidence="4 5" key="1">
    <citation type="submission" date="2016-04" db="EMBL/GenBank/DDBJ databases">
        <title>A degradative enzymes factory behind the ericoid mycorrhizal symbiosis.</title>
        <authorList>
            <consortium name="DOE Joint Genome Institute"/>
            <person name="Martino E."/>
            <person name="Morin E."/>
            <person name="Grelet G."/>
            <person name="Kuo A."/>
            <person name="Kohler A."/>
            <person name="Daghino S."/>
            <person name="Barry K."/>
            <person name="Choi C."/>
            <person name="Cichocki N."/>
            <person name="Clum A."/>
            <person name="Copeland A."/>
            <person name="Hainaut M."/>
            <person name="Haridas S."/>
            <person name="Labutti K."/>
            <person name="Lindquist E."/>
            <person name="Lipzen A."/>
            <person name="Khouja H.-R."/>
            <person name="Murat C."/>
            <person name="Ohm R."/>
            <person name="Olson A."/>
            <person name="Spatafora J."/>
            <person name="Veneault-Fourrey C."/>
            <person name="Henrissat B."/>
            <person name="Grigoriev I."/>
            <person name="Martin F."/>
            <person name="Perotto S."/>
        </authorList>
    </citation>
    <scope>NUCLEOTIDE SEQUENCE [LARGE SCALE GENOMIC DNA]</scope>
    <source>
        <strain evidence="4 5">F</strain>
    </source>
</reference>
<dbReference type="SMART" id="SM00338">
    <property type="entry name" value="BRLZ"/>
    <property type="match status" value="1"/>
</dbReference>
<dbReference type="InterPro" id="IPR004827">
    <property type="entry name" value="bZIP"/>
</dbReference>